<dbReference type="PROSITE" id="PS50011">
    <property type="entry name" value="PROTEIN_KINASE_DOM"/>
    <property type="match status" value="1"/>
</dbReference>
<dbReference type="GO" id="GO:0004672">
    <property type="term" value="F:protein kinase activity"/>
    <property type="evidence" value="ECO:0007669"/>
    <property type="project" value="InterPro"/>
</dbReference>
<gene>
    <name evidence="2" type="ORF">ALEPTO_LOCUS3227</name>
</gene>
<dbReference type="InterPro" id="IPR000719">
    <property type="entry name" value="Prot_kinase_dom"/>
</dbReference>
<dbReference type="SMART" id="SM00220">
    <property type="entry name" value="S_TKc"/>
    <property type="match status" value="1"/>
</dbReference>
<dbReference type="PANTHER" id="PTHR24345">
    <property type="entry name" value="SERINE/THREONINE-PROTEIN KINASE PLK"/>
    <property type="match status" value="1"/>
</dbReference>
<dbReference type="GO" id="GO:0005634">
    <property type="term" value="C:nucleus"/>
    <property type="evidence" value="ECO:0007669"/>
    <property type="project" value="TreeGrafter"/>
</dbReference>
<dbReference type="OrthoDB" id="10261027at2759"/>
<dbReference type="Gene3D" id="1.10.510.10">
    <property type="entry name" value="Transferase(Phosphotransferase) domain 1"/>
    <property type="match status" value="1"/>
</dbReference>
<dbReference type="Proteomes" id="UP000789508">
    <property type="component" value="Unassembled WGS sequence"/>
</dbReference>
<keyword evidence="3" id="KW-1185">Reference proteome</keyword>
<protein>
    <submittedName>
        <fullName evidence="2">13832_t:CDS:1</fullName>
    </submittedName>
</protein>
<proteinExistence type="predicted"/>
<accession>A0A9N8ZHF6</accession>
<dbReference type="AlphaFoldDB" id="A0A9N8ZHF6"/>
<organism evidence="2 3">
    <name type="scientific">Ambispora leptoticha</name>
    <dbReference type="NCBI Taxonomy" id="144679"/>
    <lineage>
        <taxon>Eukaryota</taxon>
        <taxon>Fungi</taxon>
        <taxon>Fungi incertae sedis</taxon>
        <taxon>Mucoromycota</taxon>
        <taxon>Glomeromycotina</taxon>
        <taxon>Glomeromycetes</taxon>
        <taxon>Archaeosporales</taxon>
        <taxon>Ambisporaceae</taxon>
        <taxon>Ambispora</taxon>
    </lineage>
</organism>
<feature type="domain" description="Protein kinase" evidence="1">
    <location>
        <begin position="64"/>
        <end position="288"/>
    </location>
</feature>
<dbReference type="GO" id="GO:0005524">
    <property type="term" value="F:ATP binding"/>
    <property type="evidence" value="ECO:0007669"/>
    <property type="project" value="InterPro"/>
</dbReference>
<comment type="caution">
    <text evidence="2">The sequence shown here is derived from an EMBL/GenBank/DDBJ whole genome shotgun (WGS) entry which is preliminary data.</text>
</comment>
<dbReference type="InterPro" id="IPR011009">
    <property type="entry name" value="Kinase-like_dom_sf"/>
</dbReference>
<evidence type="ECO:0000259" key="1">
    <source>
        <dbReference type="PROSITE" id="PS50011"/>
    </source>
</evidence>
<dbReference type="Pfam" id="PF07714">
    <property type="entry name" value="PK_Tyr_Ser-Thr"/>
    <property type="match status" value="1"/>
</dbReference>
<dbReference type="EMBL" id="CAJVPS010000576">
    <property type="protein sequence ID" value="CAG8495903.1"/>
    <property type="molecule type" value="Genomic_DNA"/>
</dbReference>
<dbReference type="InterPro" id="IPR001245">
    <property type="entry name" value="Ser-Thr/Tyr_kinase_cat_dom"/>
</dbReference>
<evidence type="ECO:0000313" key="2">
    <source>
        <dbReference type="EMBL" id="CAG8495903.1"/>
    </source>
</evidence>
<sequence>MGQYNQFVDDTVEDIIHSIDYLISKTGLGTSYYRCSSTGECRECQRPGPKHWCIPYQTRRFQRKFKKWTSGSEELDEFIRQTQLASTSRTKVALKCLDNSQKITNKFLEEIKTHHRAIIGDHMPRCYGITRGPNDEYMIVMQYANEGSIRSYFNKSFIEIGWRDKLQMLKETIEGLRLIHNTGFLHRDLHTGNLLRNVDEIGCQSIFIADLGLTTPLDDKRASTIVDEKPQNSSSYEPTNYEFIEFEEAEVVDSGQLDLFIPKTARPRDDLPKIPELRVDSLLFPLDS</sequence>
<dbReference type="SUPFAM" id="SSF56112">
    <property type="entry name" value="Protein kinase-like (PK-like)"/>
    <property type="match status" value="1"/>
</dbReference>
<reference evidence="2" key="1">
    <citation type="submission" date="2021-06" db="EMBL/GenBank/DDBJ databases">
        <authorList>
            <person name="Kallberg Y."/>
            <person name="Tangrot J."/>
            <person name="Rosling A."/>
        </authorList>
    </citation>
    <scope>NUCLEOTIDE SEQUENCE</scope>
    <source>
        <strain evidence="2">FL130A</strain>
    </source>
</reference>
<name>A0A9N8ZHF6_9GLOM</name>
<evidence type="ECO:0000313" key="3">
    <source>
        <dbReference type="Proteomes" id="UP000789508"/>
    </source>
</evidence>